<evidence type="ECO:0000313" key="3">
    <source>
        <dbReference type="Proteomes" id="UP000784294"/>
    </source>
</evidence>
<dbReference type="EMBL" id="CAAALY010026085">
    <property type="protein sequence ID" value="VEL15828.1"/>
    <property type="molecule type" value="Genomic_DNA"/>
</dbReference>
<evidence type="ECO:0000256" key="1">
    <source>
        <dbReference type="SAM" id="MobiDB-lite"/>
    </source>
</evidence>
<dbReference type="OrthoDB" id="6241136at2759"/>
<sequence>MVLQEKSAIYRVEFSTAEANIQPLYVYPRKELFVEPRDKATQLKSEEFMREDYDKNSSRLCMLKKSYEISENVTKKSRSTSPARKSLRVYKDELSSERPSSVSRAERVRTDGIIYVEFNGYMLKIRCDMLQTSKLRQPASKEIKEIIENLNMETTDQRKNKAEVVTRCGNDLLRVTFSMVDINVERAYLKEDVGLQTESENVYLRDRNLITGKTNFISVPESTYNYEDPMKQIHYIHLSFQGTDAIPLWKYNLMQERIAIARGSEELKRDHENAYKRTQGSKLIFEAFDALATVKMGQLCSEVAKGLLNYENSMANLHARRLGGNSLYSRRDEEPVLEESSQVNIVTTSNNFML</sequence>
<dbReference type="AlphaFoldDB" id="A0A448WN37"/>
<gene>
    <name evidence="2" type="ORF">PXEA_LOCUS9268</name>
</gene>
<feature type="region of interest" description="Disordered" evidence="1">
    <location>
        <begin position="72"/>
        <end position="92"/>
    </location>
</feature>
<accession>A0A448WN37</accession>
<keyword evidence="3" id="KW-1185">Reference proteome</keyword>
<proteinExistence type="predicted"/>
<evidence type="ECO:0000313" key="2">
    <source>
        <dbReference type="EMBL" id="VEL15828.1"/>
    </source>
</evidence>
<dbReference type="Proteomes" id="UP000784294">
    <property type="component" value="Unassembled WGS sequence"/>
</dbReference>
<organism evidence="2 3">
    <name type="scientific">Protopolystoma xenopodis</name>
    <dbReference type="NCBI Taxonomy" id="117903"/>
    <lineage>
        <taxon>Eukaryota</taxon>
        <taxon>Metazoa</taxon>
        <taxon>Spiralia</taxon>
        <taxon>Lophotrochozoa</taxon>
        <taxon>Platyhelminthes</taxon>
        <taxon>Monogenea</taxon>
        <taxon>Polyopisthocotylea</taxon>
        <taxon>Polystomatidea</taxon>
        <taxon>Polystomatidae</taxon>
        <taxon>Protopolystoma</taxon>
    </lineage>
</organism>
<name>A0A448WN37_9PLAT</name>
<protein>
    <submittedName>
        <fullName evidence="2">Uncharacterized protein</fullName>
    </submittedName>
</protein>
<reference evidence="2" key="1">
    <citation type="submission" date="2018-11" db="EMBL/GenBank/DDBJ databases">
        <authorList>
            <consortium name="Pathogen Informatics"/>
        </authorList>
    </citation>
    <scope>NUCLEOTIDE SEQUENCE</scope>
</reference>
<comment type="caution">
    <text evidence="2">The sequence shown here is derived from an EMBL/GenBank/DDBJ whole genome shotgun (WGS) entry which is preliminary data.</text>
</comment>